<dbReference type="PANTHER" id="PTHR22427">
    <property type="entry name" value="GH15728P"/>
    <property type="match status" value="1"/>
</dbReference>
<dbReference type="InterPro" id="IPR000210">
    <property type="entry name" value="BTB/POZ_dom"/>
</dbReference>
<evidence type="ECO:0000313" key="4">
    <source>
        <dbReference type="EMBL" id="RWS10591.1"/>
    </source>
</evidence>
<organism evidence="4 5">
    <name type="scientific">Dinothrombium tinctorium</name>
    <dbReference type="NCBI Taxonomy" id="1965070"/>
    <lineage>
        <taxon>Eukaryota</taxon>
        <taxon>Metazoa</taxon>
        <taxon>Ecdysozoa</taxon>
        <taxon>Arthropoda</taxon>
        <taxon>Chelicerata</taxon>
        <taxon>Arachnida</taxon>
        <taxon>Acari</taxon>
        <taxon>Acariformes</taxon>
        <taxon>Trombidiformes</taxon>
        <taxon>Prostigmata</taxon>
        <taxon>Anystina</taxon>
        <taxon>Parasitengona</taxon>
        <taxon>Trombidioidea</taxon>
        <taxon>Trombidiidae</taxon>
        <taxon>Dinothrombium</taxon>
    </lineage>
</organism>
<feature type="compositionally biased region" description="Basic and acidic residues" evidence="1">
    <location>
        <begin position="1"/>
        <end position="18"/>
    </location>
</feature>
<feature type="region of interest" description="Disordered" evidence="1">
    <location>
        <begin position="347"/>
        <end position="401"/>
    </location>
</feature>
<feature type="compositionally biased region" description="Polar residues" evidence="1">
    <location>
        <begin position="1191"/>
        <end position="1204"/>
    </location>
</feature>
<dbReference type="Proteomes" id="UP000285301">
    <property type="component" value="Unassembled WGS sequence"/>
</dbReference>
<dbReference type="CDD" id="cd18490">
    <property type="entry name" value="BACK_BTBD8"/>
    <property type="match status" value="1"/>
</dbReference>
<sequence>MASGERRSNASSDGDRKSSKQASSSSTTTTATSCSRRHRSTSSSSRAASKEKQEQRQTHAFALKCAKEQQKLRSKVKSKLEQDLLRLFDSEAFADFVIECDSSVSKRCHTCLFIARVPNLYKELVNNFKVCDSIENSSSSTSTSSFSLVTVKIPFSIEASKIFSLLRKIYSEEDIRKDEVELIRELKKWMMENSLNSNQSPHSDCGEEEAMRSANEPKEVDRVAQSEDNYNQEEVFRLSDDECDSGKRSVKDSTNKFSDSLEIIRSTNNLSNSFVNSDSLTNISVTNDEKGNEDESSFMSGANSLDSGDEDENGREMCGSSSSSQMVRSGTFDLLCQMPLEDAIDKEAKQDDNIQKPRSLNIKNDANANSTKKSSQQDSDDKDENDLDAETPIAEPCHSFPSKSPGSMFQFFVDVQSLPDHKQEQEVKKERNSSASSGFMFIDINSCDQYKSDNDGLNSSQFRSNSVSYIETKPNEVASASSSSFTSSVHCNEEKKCNSCLNLSRNGTLKNTTVEAVQSEEIPLLPMSPIPRRKRVNQDTLPRQHEKAKSSLDLKQIDSPRTLPSADNVMSSSWRSDCSSALSRNNSLNNNTHRKSVPITRRGHFSPSVLRDDDSFYSEVSSLSSSFVKDQLSTNQESIDEQDSLLTRTLESCSKLGEDLLRMFFDEINYDVIIEAEDREIKSHKCILVSRSPYFAAMFTGEWIESQAERINLKGFSFNSVHFALCHIYSGAVVIPKDNLNLAELAVLSDLLSLDTLKEVVLYELKKNYCHFFHKPCNECISGVIDCLMLSSQCGLENLFQRCLSWIGKYFVSIWPTKNFASLQPSSLIESCYQSAVNQMTPDNILEVILNCERLATSMPRVKWAEPIFALIAKLMEDSCNYVATNYDLVVSTNSFISLGKGRSWNISTLENTLLAAMNALTADVACKTIIQLSNILMISETETAFGYGPYVDAYVTLVRKMYRHCERYLIHNALQASNCQSWSLLSPEIQQHIRDSAVIVFEFDKPTAPRPKLSSGNRKFTKAKKNESESSDSNSNKKEIKERKSKTSPRIKSSSSVDVRKQKNDYHIYDEVPVECGDASGETYIEYNNNEKTKSASGKRSQANVISSKKCSQVAKVSPFTVKKPSNEIASVDTTADGLSDLVAEIDAESNLVNNCLQEAELLEQELTRKLAKQNISSARLSSKSRTHLRTSSQDLNIGARNQTRSRPSSSTTSRTTSSSRPPFK</sequence>
<dbReference type="InterPro" id="IPR011333">
    <property type="entry name" value="SKP1/BTB/POZ_sf"/>
</dbReference>
<dbReference type="PROSITE" id="PS51257">
    <property type="entry name" value="PROKAR_LIPOPROTEIN"/>
    <property type="match status" value="1"/>
</dbReference>
<feature type="region of interest" description="Disordered" evidence="1">
    <location>
        <begin position="195"/>
        <end position="254"/>
    </location>
</feature>
<dbReference type="SUPFAM" id="SSF54695">
    <property type="entry name" value="POZ domain"/>
    <property type="match status" value="1"/>
</dbReference>
<proteinExistence type="predicted"/>
<feature type="compositionally biased region" description="Polar residues" evidence="1">
    <location>
        <begin position="356"/>
        <end position="371"/>
    </location>
</feature>
<feature type="region of interest" description="Disordered" evidence="1">
    <location>
        <begin position="1"/>
        <end position="54"/>
    </location>
</feature>
<accession>A0A3S3S5D1</accession>
<reference evidence="4 5" key="1">
    <citation type="journal article" date="2018" name="Gigascience">
        <title>Genomes of trombidid mites reveal novel predicted allergens and laterally-transferred genes associated with secondary metabolism.</title>
        <authorList>
            <person name="Dong X."/>
            <person name="Chaisiri K."/>
            <person name="Xia D."/>
            <person name="Armstrong S.D."/>
            <person name="Fang Y."/>
            <person name="Donnelly M.J."/>
            <person name="Kadowaki T."/>
            <person name="McGarry J.W."/>
            <person name="Darby A.C."/>
            <person name="Makepeace B.L."/>
        </authorList>
    </citation>
    <scope>NUCLEOTIDE SEQUENCE [LARGE SCALE GENOMIC DNA]</scope>
    <source>
        <strain evidence="4">UoL-WK</strain>
    </source>
</reference>
<dbReference type="PROSITE" id="PS50097">
    <property type="entry name" value="BTB"/>
    <property type="match status" value="1"/>
</dbReference>
<dbReference type="OrthoDB" id="6513158at2759"/>
<dbReference type="SMART" id="SM00225">
    <property type="entry name" value="BTB"/>
    <property type="match status" value="1"/>
</dbReference>
<feature type="compositionally biased region" description="Low complexity" evidence="1">
    <location>
        <begin position="20"/>
        <end position="34"/>
    </location>
</feature>
<feature type="region of interest" description="Disordered" evidence="1">
    <location>
        <begin position="525"/>
        <end position="572"/>
    </location>
</feature>
<evidence type="ECO:0000313" key="5">
    <source>
        <dbReference type="Proteomes" id="UP000285301"/>
    </source>
</evidence>
<dbReference type="EMBL" id="NCKU01002138">
    <property type="protein sequence ID" value="RWS10311.1"/>
    <property type="molecule type" value="Genomic_DNA"/>
</dbReference>
<dbReference type="Gene3D" id="3.30.710.10">
    <property type="entry name" value="Potassium Channel Kv1.1, Chain A"/>
    <property type="match status" value="2"/>
</dbReference>
<feature type="compositionally biased region" description="Basic and acidic residues" evidence="1">
    <location>
        <begin position="234"/>
        <end position="254"/>
    </location>
</feature>
<feature type="compositionally biased region" description="Polar residues" evidence="1">
    <location>
        <begin position="297"/>
        <end position="306"/>
    </location>
</feature>
<feature type="region of interest" description="Disordered" evidence="1">
    <location>
        <begin position="1177"/>
        <end position="1226"/>
    </location>
</feature>
<feature type="compositionally biased region" description="Basic and acidic residues" evidence="1">
    <location>
        <begin position="209"/>
        <end position="225"/>
    </location>
</feature>
<reference evidence="4" key="2">
    <citation type="submission" date="2018-11" db="EMBL/GenBank/DDBJ databases">
        <title>Trombidioid mite genomics.</title>
        <authorList>
            <person name="Dong X."/>
        </authorList>
    </citation>
    <scope>NUCLEOTIDE SEQUENCE</scope>
    <source>
        <strain evidence="4">UoL-WK</strain>
    </source>
</reference>
<keyword evidence="5" id="KW-1185">Reference proteome</keyword>
<dbReference type="EMBL" id="NCKU01002045">
    <property type="protein sequence ID" value="RWS10591.1"/>
    <property type="molecule type" value="Genomic_DNA"/>
</dbReference>
<evidence type="ECO:0000313" key="3">
    <source>
        <dbReference type="EMBL" id="RWS10311.1"/>
    </source>
</evidence>
<feature type="compositionally biased region" description="Basic and acidic residues" evidence="1">
    <location>
        <begin position="542"/>
        <end position="558"/>
    </location>
</feature>
<feature type="compositionally biased region" description="Acidic residues" evidence="1">
    <location>
        <begin position="378"/>
        <end position="389"/>
    </location>
</feature>
<evidence type="ECO:0000259" key="2">
    <source>
        <dbReference type="PROSITE" id="PS50097"/>
    </source>
</evidence>
<feature type="region of interest" description="Disordered" evidence="1">
    <location>
        <begin position="1010"/>
        <end position="1063"/>
    </location>
</feature>
<evidence type="ECO:0000256" key="1">
    <source>
        <dbReference type="SAM" id="MobiDB-lite"/>
    </source>
</evidence>
<dbReference type="CDD" id="cd18286">
    <property type="entry name" value="BTB2_POZ_BTBD8"/>
    <property type="match status" value="1"/>
</dbReference>
<feature type="compositionally biased region" description="Low complexity" evidence="1">
    <location>
        <begin position="1206"/>
        <end position="1226"/>
    </location>
</feature>
<dbReference type="STRING" id="1965070.A0A3S3S5D1"/>
<dbReference type="InterPro" id="IPR043225">
    <property type="entry name" value="BACK_BTBD8"/>
</dbReference>
<feature type="region of interest" description="Disordered" evidence="1">
    <location>
        <begin position="285"/>
        <end position="326"/>
    </location>
</feature>
<dbReference type="AlphaFoldDB" id="A0A3S3S5D1"/>
<name>A0A3S3S5D1_9ACAR</name>
<protein>
    <recommendedName>
        <fullName evidence="2">BTB domain-containing protein</fullName>
    </recommendedName>
</protein>
<dbReference type="PANTHER" id="PTHR22427:SF7">
    <property type="entry name" value="GH15728P"/>
    <property type="match status" value="1"/>
</dbReference>
<feature type="domain" description="BTB" evidence="2">
    <location>
        <begin position="670"/>
        <end position="737"/>
    </location>
</feature>
<dbReference type="Pfam" id="PF00651">
    <property type="entry name" value="BTB"/>
    <property type="match status" value="1"/>
</dbReference>
<gene>
    <name evidence="4" type="ORF">B4U79_17601</name>
    <name evidence="3" type="ORF">B4U79_17628</name>
</gene>
<comment type="caution">
    <text evidence="4">The sequence shown here is derived from an EMBL/GenBank/DDBJ whole genome shotgun (WGS) entry which is preliminary data.</text>
</comment>
<dbReference type="Pfam" id="PF26017">
    <property type="entry name" value="BACK_BTBD8"/>
    <property type="match status" value="1"/>
</dbReference>